<keyword evidence="1" id="KW-1133">Transmembrane helix</keyword>
<dbReference type="GO" id="GO:0000271">
    <property type="term" value="P:polysaccharide biosynthetic process"/>
    <property type="evidence" value="ECO:0007669"/>
    <property type="project" value="TreeGrafter"/>
</dbReference>
<dbReference type="GO" id="GO:0016020">
    <property type="term" value="C:membrane"/>
    <property type="evidence" value="ECO:0007669"/>
    <property type="project" value="TreeGrafter"/>
</dbReference>
<dbReference type="InterPro" id="IPR050879">
    <property type="entry name" value="Acyltransferase_3"/>
</dbReference>
<protein>
    <recommendedName>
        <fullName evidence="2">Acyltransferase 3 domain-containing protein</fullName>
    </recommendedName>
</protein>
<feature type="transmembrane region" description="Helical" evidence="1">
    <location>
        <begin position="313"/>
        <end position="330"/>
    </location>
</feature>
<feature type="domain" description="Acyltransferase 3" evidence="2">
    <location>
        <begin position="17"/>
        <end position="398"/>
    </location>
</feature>
<feature type="transmembrane region" description="Helical" evidence="1">
    <location>
        <begin position="379"/>
        <end position="401"/>
    </location>
</feature>
<dbReference type="PANTHER" id="PTHR23028">
    <property type="entry name" value="ACETYLTRANSFERASE"/>
    <property type="match status" value="1"/>
</dbReference>
<feature type="transmembrane region" description="Helical" evidence="1">
    <location>
        <begin position="185"/>
        <end position="202"/>
    </location>
</feature>
<evidence type="ECO:0000256" key="1">
    <source>
        <dbReference type="SAM" id="Phobius"/>
    </source>
</evidence>
<dbReference type="PANTHER" id="PTHR23028:SF53">
    <property type="entry name" value="ACYL_TRANSF_3 DOMAIN-CONTAINING PROTEIN"/>
    <property type="match status" value="1"/>
</dbReference>
<dbReference type="InterPro" id="IPR002656">
    <property type="entry name" value="Acyl_transf_3_dom"/>
</dbReference>
<evidence type="ECO:0000313" key="4">
    <source>
        <dbReference type="Proteomes" id="UP001138802"/>
    </source>
</evidence>
<dbReference type="RefSeq" id="WP_200386754.1">
    <property type="nucleotide sequence ID" value="NZ_NRSD01000003.1"/>
</dbReference>
<feature type="transmembrane region" description="Helical" evidence="1">
    <location>
        <begin position="284"/>
        <end position="307"/>
    </location>
</feature>
<feature type="transmembrane region" description="Helical" evidence="1">
    <location>
        <begin position="246"/>
        <end position="263"/>
    </location>
</feature>
<gene>
    <name evidence="3" type="ORF">CKO25_04605</name>
</gene>
<evidence type="ECO:0000313" key="3">
    <source>
        <dbReference type="EMBL" id="MBK1643949.1"/>
    </source>
</evidence>
<name>A0A9X0WFW2_9GAMM</name>
<reference evidence="3 4" key="1">
    <citation type="journal article" date="2020" name="Microorganisms">
        <title>Osmotic Adaptation and Compatible Solute Biosynthesis of Phototrophic Bacteria as Revealed from Genome Analyses.</title>
        <authorList>
            <person name="Imhoff J.F."/>
            <person name="Rahn T."/>
            <person name="Kunzel S."/>
            <person name="Keller A."/>
            <person name="Neulinger S.C."/>
        </authorList>
    </citation>
    <scope>NUCLEOTIDE SEQUENCE [LARGE SCALE GENOMIC DNA]</scope>
    <source>
        <strain evidence="3 4">DSM 21303</strain>
    </source>
</reference>
<dbReference type="GO" id="GO:0016747">
    <property type="term" value="F:acyltransferase activity, transferring groups other than amino-acyl groups"/>
    <property type="evidence" value="ECO:0007669"/>
    <property type="project" value="InterPro"/>
</dbReference>
<sequence length="411" mass="45009">MSEEDQHQRHHTSERNPALDGIRGLAILWVFAFHAEALLLGGALDPPSNWGHALAAKGFLGVQLFFVLSGFLLARPWMQAASDGSARPSPGAFLARRAGRILPAYWLHLAVLFGLILPLLRGSYLILGTEIGWTNLALHVPLLHFLHPGSSSSLGLNMALWSLSIEAQFYLLLPLLAPLFVGQRVLLSLPIAIALALLWKHLAPTLLLDWIYLTVPPSRLVFFDPVSGQAVAFPANMMRFFLERQLPGEFMAFALGMAGANLFNRLERVTTDAQRQWHGLLDAAALVSGVLATWALITLPVMAVLAGAGWRNLGMPLFLVSCSLLILAAARRTTLIDSLFANPILAGIGLVSYSLFLWHEPILRLVAAGWLTPEPCSQPLCQVMVAFTIALLVAILSYRFAERRILFRSGK</sequence>
<keyword evidence="4" id="KW-1185">Reference proteome</keyword>
<feature type="transmembrane region" description="Helical" evidence="1">
    <location>
        <begin position="154"/>
        <end position="173"/>
    </location>
</feature>
<dbReference type="Proteomes" id="UP001138802">
    <property type="component" value="Unassembled WGS sequence"/>
</dbReference>
<accession>A0A9X0WFW2</accession>
<dbReference type="EMBL" id="NRSD01000003">
    <property type="protein sequence ID" value="MBK1643949.1"/>
    <property type="molecule type" value="Genomic_DNA"/>
</dbReference>
<feature type="transmembrane region" description="Helical" evidence="1">
    <location>
        <begin position="21"/>
        <end position="44"/>
    </location>
</feature>
<dbReference type="Pfam" id="PF01757">
    <property type="entry name" value="Acyl_transf_3"/>
    <property type="match status" value="1"/>
</dbReference>
<evidence type="ECO:0000259" key="2">
    <source>
        <dbReference type="Pfam" id="PF01757"/>
    </source>
</evidence>
<feature type="transmembrane region" description="Helical" evidence="1">
    <location>
        <begin position="105"/>
        <end position="127"/>
    </location>
</feature>
<feature type="transmembrane region" description="Helical" evidence="1">
    <location>
        <begin position="339"/>
        <end position="359"/>
    </location>
</feature>
<proteinExistence type="predicted"/>
<keyword evidence="1" id="KW-0472">Membrane</keyword>
<keyword evidence="1" id="KW-0812">Transmembrane</keyword>
<dbReference type="AlphaFoldDB" id="A0A9X0WFW2"/>
<feature type="transmembrane region" description="Helical" evidence="1">
    <location>
        <begin position="50"/>
        <end position="74"/>
    </location>
</feature>
<comment type="caution">
    <text evidence="3">The sequence shown here is derived from an EMBL/GenBank/DDBJ whole genome shotgun (WGS) entry which is preliminary data.</text>
</comment>
<organism evidence="3 4">
    <name type="scientific">Thiocapsa imhoffii</name>
    <dbReference type="NCBI Taxonomy" id="382777"/>
    <lineage>
        <taxon>Bacteria</taxon>
        <taxon>Pseudomonadati</taxon>
        <taxon>Pseudomonadota</taxon>
        <taxon>Gammaproteobacteria</taxon>
        <taxon>Chromatiales</taxon>
        <taxon>Chromatiaceae</taxon>
        <taxon>Thiocapsa</taxon>
    </lineage>
</organism>